<dbReference type="InterPro" id="IPR002591">
    <property type="entry name" value="Phosphodiest/P_Trfase"/>
</dbReference>
<dbReference type="PROSITE" id="PS51257">
    <property type="entry name" value="PROKAR_LIPOPROTEIN"/>
    <property type="match status" value="1"/>
</dbReference>
<evidence type="ECO:0000313" key="1">
    <source>
        <dbReference type="EMBL" id="SUZ87795.1"/>
    </source>
</evidence>
<sequence length="511" mass="53919">MRHSRLIPVLLILLCGLTWTACGGVDSGSQPPASVRSERHLLIVLDGLRPDYVTPSLMPALYALGQRGVVMTQHHAVYPTVTRVNASSISTGAYPETHGLMGNAVFFPDVDPSGFLSTSDRANLLRIEAAGEPLLTSTTLGEVLQTAGKRLLVTSSGSSGSSYLLNHTVAGGVLLHHEYGLPGTVYEQAVERLGPVPEADTPNHERNRWIVDAFLEVALTETDPSVTLMWLSDPDTTAHQHGIGHGLTAEALFRLDAEVQRIQDGLAAMGLLDTTNIWVTSDHGFSEHTGAVDLQALLAPFSGTLDDGTPRIVAGAGAIYVKDDARGTVEDVVAALQAAEGVGAIFTRAVTPGAHEGWVPGTLSFDLARWGHDRAAQILFSADWTDTVGEFGFAGTSAQGGVAGHGSSSPFDIHNVLVARGPALREGVAVEAPSGNVDFAPTFLHLLGLDAPSSMQGRVLREALRGETTPAASGATSEVRVENADGTYSLTAVLSEIDGRIYLDHTVTRRQ</sequence>
<gene>
    <name evidence="1" type="ORF">METZ01_LOCUS40649</name>
</gene>
<proteinExistence type="predicted"/>
<dbReference type="PANTHER" id="PTHR10151:SF120">
    <property type="entry name" value="BIS(5'-ADENOSYL)-TRIPHOSPHATASE"/>
    <property type="match status" value="1"/>
</dbReference>
<dbReference type="Pfam" id="PF01663">
    <property type="entry name" value="Phosphodiest"/>
    <property type="match status" value="1"/>
</dbReference>
<dbReference type="EMBL" id="UINC01001740">
    <property type="protein sequence ID" value="SUZ87795.1"/>
    <property type="molecule type" value="Genomic_DNA"/>
</dbReference>
<name>A0A381R7T3_9ZZZZ</name>
<dbReference type="AlphaFoldDB" id="A0A381R7T3"/>
<dbReference type="InterPro" id="IPR017850">
    <property type="entry name" value="Alkaline_phosphatase_core_sf"/>
</dbReference>
<protein>
    <recommendedName>
        <fullName evidence="2">Alkaline phosphatase family protein</fullName>
    </recommendedName>
</protein>
<organism evidence="1">
    <name type="scientific">marine metagenome</name>
    <dbReference type="NCBI Taxonomy" id="408172"/>
    <lineage>
        <taxon>unclassified sequences</taxon>
        <taxon>metagenomes</taxon>
        <taxon>ecological metagenomes</taxon>
    </lineage>
</organism>
<evidence type="ECO:0008006" key="2">
    <source>
        <dbReference type="Google" id="ProtNLM"/>
    </source>
</evidence>
<dbReference type="GO" id="GO:0016787">
    <property type="term" value="F:hydrolase activity"/>
    <property type="evidence" value="ECO:0007669"/>
    <property type="project" value="UniProtKB-ARBA"/>
</dbReference>
<accession>A0A381R7T3</accession>
<dbReference type="Gene3D" id="3.40.720.10">
    <property type="entry name" value="Alkaline Phosphatase, subunit A"/>
    <property type="match status" value="2"/>
</dbReference>
<reference evidence="1" key="1">
    <citation type="submission" date="2018-05" db="EMBL/GenBank/DDBJ databases">
        <authorList>
            <person name="Lanie J.A."/>
            <person name="Ng W.-L."/>
            <person name="Kazmierczak K.M."/>
            <person name="Andrzejewski T.M."/>
            <person name="Davidsen T.M."/>
            <person name="Wayne K.J."/>
            <person name="Tettelin H."/>
            <person name="Glass J.I."/>
            <person name="Rusch D."/>
            <person name="Podicherti R."/>
            <person name="Tsui H.-C.T."/>
            <person name="Winkler M.E."/>
        </authorList>
    </citation>
    <scope>NUCLEOTIDE SEQUENCE</scope>
</reference>
<dbReference type="PANTHER" id="PTHR10151">
    <property type="entry name" value="ECTONUCLEOTIDE PYROPHOSPHATASE/PHOSPHODIESTERASE"/>
    <property type="match status" value="1"/>
</dbReference>
<dbReference type="SUPFAM" id="SSF53649">
    <property type="entry name" value="Alkaline phosphatase-like"/>
    <property type="match status" value="1"/>
</dbReference>